<accession>A0ABS4P563</accession>
<evidence type="ECO:0000313" key="2">
    <source>
        <dbReference type="Proteomes" id="UP001195624"/>
    </source>
</evidence>
<evidence type="ECO:0000313" key="1">
    <source>
        <dbReference type="EMBL" id="MBP2167781.1"/>
    </source>
</evidence>
<name>A0ABS4P563_9GAMM</name>
<dbReference type="RefSeq" id="WP_157819481.1">
    <property type="nucleotide sequence ID" value="NZ_JAGGMQ010000001.1"/>
</dbReference>
<sequence>MKKQQKSVVWLSNLLENSAQTCTCVAGQIQLEDKVCRGGKVLEQQRIQ</sequence>
<gene>
    <name evidence="1" type="ORF">J2125_000973</name>
</gene>
<keyword evidence="2" id="KW-1185">Reference proteome</keyword>
<dbReference type="Proteomes" id="UP001195624">
    <property type="component" value="Unassembled WGS sequence"/>
</dbReference>
<dbReference type="EMBL" id="JAGGMQ010000001">
    <property type="protein sequence ID" value="MBP2167781.1"/>
    <property type="molecule type" value="Genomic_DNA"/>
</dbReference>
<reference evidence="1 2" key="1">
    <citation type="submission" date="2021-03" db="EMBL/GenBank/DDBJ databases">
        <authorList>
            <person name="D'Agostino P."/>
            <person name="Huntemann M."/>
            <person name="Clum A."/>
            <person name="Spunde A."/>
            <person name="Palaniappan K."/>
            <person name="Ritter S."/>
            <person name="Mikhailova N."/>
            <person name="Chen I.-M."/>
            <person name="Stamatis D."/>
            <person name="Reddy T."/>
            <person name="O'Malley R."/>
            <person name="Daum C."/>
            <person name="Shapiro N."/>
            <person name="Ivanova N."/>
            <person name="Kyrpides N."/>
            <person name="Woyke T."/>
        </authorList>
    </citation>
    <scope>NUCLEOTIDE SEQUENCE [LARGE SCALE GENOMIC DNA]</scope>
    <source>
        <strain evidence="1 2">WS4403</strain>
    </source>
</reference>
<proteinExistence type="predicted"/>
<protein>
    <submittedName>
        <fullName evidence="1">Uncharacterized protein</fullName>
    </submittedName>
</protein>
<organism evidence="1 2">
    <name type="scientific">Winslowiella toletana</name>
    <dbReference type="NCBI Taxonomy" id="92490"/>
    <lineage>
        <taxon>Bacteria</taxon>
        <taxon>Pseudomonadati</taxon>
        <taxon>Pseudomonadota</taxon>
        <taxon>Gammaproteobacteria</taxon>
        <taxon>Enterobacterales</taxon>
        <taxon>Erwiniaceae</taxon>
        <taxon>Winslowiella</taxon>
    </lineage>
</organism>
<comment type="caution">
    <text evidence="1">The sequence shown here is derived from an EMBL/GenBank/DDBJ whole genome shotgun (WGS) entry which is preliminary data.</text>
</comment>
<reference evidence="2" key="2">
    <citation type="submission" date="2023-07" db="EMBL/GenBank/DDBJ databases">
        <title>Genome mining of underrepresented organisms for secondary metabolites.</title>
        <authorList>
            <person name="D'Agostino P.M."/>
        </authorList>
    </citation>
    <scope>NUCLEOTIDE SEQUENCE [LARGE SCALE GENOMIC DNA]</scope>
    <source>
        <strain evidence="2">WS4403</strain>
    </source>
</reference>